<reference evidence="5" key="2">
    <citation type="submission" date="2025-09" db="UniProtKB">
        <authorList>
            <consortium name="Ensembl"/>
        </authorList>
    </citation>
    <scope>IDENTIFICATION</scope>
</reference>
<dbReference type="InterPro" id="IPR027417">
    <property type="entry name" value="P-loop_NTPase"/>
</dbReference>
<dbReference type="PROSITE" id="PS51720">
    <property type="entry name" value="G_AIG1"/>
    <property type="match status" value="1"/>
</dbReference>
<evidence type="ECO:0000313" key="6">
    <source>
        <dbReference type="Proteomes" id="UP000472270"/>
    </source>
</evidence>
<reference evidence="5" key="1">
    <citation type="submission" date="2025-08" db="UniProtKB">
        <authorList>
            <consortium name="Ensembl"/>
        </authorList>
    </citation>
    <scope>IDENTIFICATION</scope>
</reference>
<evidence type="ECO:0000313" key="5">
    <source>
        <dbReference type="Ensembl" id="ENSSRHP00000067870.1"/>
    </source>
</evidence>
<dbReference type="Gene3D" id="3.40.50.300">
    <property type="entry name" value="P-loop containing nucleotide triphosphate hydrolases"/>
    <property type="match status" value="1"/>
</dbReference>
<dbReference type="SUPFAM" id="SSF52540">
    <property type="entry name" value="P-loop containing nucleoside triphosphate hydrolases"/>
    <property type="match status" value="1"/>
</dbReference>
<dbReference type="AlphaFoldDB" id="A0A673KXF7"/>
<organism evidence="5 6">
    <name type="scientific">Sinocyclocheilus rhinocerous</name>
    <dbReference type="NCBI Taxonomy" id="307959"/>
    <lineage>
        <taxon>Eukaryota</taxon>
        <taxon>Metazoa</taxon>
        <taxon>Chordata</taxon>
        <taxon>Craniata</taxon>
        <taxon>Vertebrata</taxon>
        <taxon>Euteleostomi</taxon>
        <taxon>Actinopterygii</taxon>
        <taxon>Neopterygii</taxon>
        <taxon>Teleostei</taxon>
        <taxon>Ostariophysi</taxon>
        <taxon>Cypriniformes</taxon>
        <taxon>Cyprinidae</taxon>
        <taxon>Cyprininae</taxon>
        <taxon>Sinocyclocheilus</taxon>
    </lineage>
</organism>
<keyword evidence="3" id="KW-0342">GTP-binding</keyword>
<dbReference type="Ensembl" id="ENSSRHT00000069722.1">
    <property type="protein sequence ID" value="ENSSRHP00000067870.1"/>
    <property type="gene ID" value="ENSSRHG00000033729.1"/>
</dbReference>
<dbReference type="InterPro" id="IPR006703">
    <property type="entry name" value="G_AIG1"/>
</dbReference>
<protein>
    <recommendedName>
        <fullName evidence="4">AIG1-type G domain-containing protein</fullName>
    </recommendedName>
</protein>
<feature type="domain" description="AIG1-type G" evidence="4">
    <location>
        <begin position="1"/>
        <end position="190"/>
    </location>
</feature>
<dbReference type="Proteomes" id="UP000472270">
    <property type="component" value="Unassembled WGS sequence"/>
</dbReference>
<evidence type="ECO:0000259" key="4">
    <source>
        <dbReference type="PROSITE" id="PS51720"/>
    </source>
</evidence>
<sequence>IMLVGKTGAGKSASGNTILKGKVFKEKHSFESVTNTCQKHQQNGITVIDTPGMFDTNISENQLKEEIEKCVNMSVPGPHVFLLVIRLDVRFTDEEKNTVKWIQKNFGEKADNYTIILFTRGDQLDKPIDEFLTENKQMNELVRQCKSRYHVFNNKDNNSTQVNGLLEKMIKTVMENGREHYTNMMYKEAQKRQREKEERPKGVPGLKIHRVGGVITLGATKKVPLSGDIWLGSYGSAISYRIILLTPYRLNCNFFSHRAVNFTG</sequence>
<accession>A0A673KXF7</accession>
<dbReference type="FunFam" id="3.40.50.300:FF:000366">
    <property type="entry name" value="GTPase, IMAP family member 2"/>
    <property type="match status" value="1"/>
</dbReference>
<dbReference type="GO" id="GO:0005525">
    <property type="term" value="F:GTP binding"/>
    <property type="evidence" value="ECO:0007669"/>
    <property type="project" value="UniProtKB-KW"/>
</dbReference>
<proteinExistence type="inferred from homology"/>
<evidence type="ECO:0000256" key="3">
    <source>
        <dbReference type="ARBA" id="ARBA00023134"/>
    </source>
</evidence>
<name>A0A673KXF7_9TELE</name>
<comment type="similarity">
    <text evidence="1">Belongs to the TRAFAC class TrmE-Era-EngA-EngB-Septin-like GTPase superfamily. AIG1/Toc34/Toc159-like paraseptin GTPase family. IAN subfamily.</text>
</comment>
<dbReference type="InterPro" id="IPR045058">
    <property type="entry name" value="GIMA/IAN/Toc"/>
</dbReference>
<dbReference type="CDD" id="cd01852">
    <property type="entry name" value="AIG1"/>
    <property type="match status" value="1"/>
</dbReference>
<dbReference type="PANTHER" id="PTHR10903:SF188">
    <property type="entry name" value="GTPASE IMAP FAMILY MEMBER 2-LIKE-RELATED"/>
    <property type="match status" value="1"/>
</dbReference>
<evidence type="ECO:0000256" key="1">
    <source>
        <dbReference type="ARBA" id="ARBA00008535"/>
    </source>
</evidence>
<evidence type="ECO:0000256" key="2">
    <source>
        <dbReference type="ARBA" id="ARBA00022741"/>
    </source>
</evidence>
<keyword evidence="2" id="KW-0547">Nucleotide-binding</keyword>
<keyword evidence="6" id="KW-1185">Reference proteome</keyword>
<dbReference type="Pfam" id="PF04548">
    <property type="entry name" value="AIG1"/>
    <property type="match status" value="1"/>
</dbReference>
<dbReference type="PANTHER" id="PTHR10903">
    <property type="entry name" value="GTPASE, IMAP FAMILY MEMBER-RELATED"/>
    <property type="match status" value="1"/>
</dbReference>